<evidence type="ECO:0000256" key="3">
    <source>
        <dbReference type="ARBA" id="ARBA00011233"/>
    </source>
</evidence>
<evidence type="ECO:0000256" key="2">
    <source>
        <dbReference type="ARBA" id="ARBA00010147"/>
    </source>
</evidence>
<evidence type="ECO:0000256" key="7">
    <source>
        <dbReference type="ARBA" id="ARBA00023157"/>
    </source>
</evidence>
<keyword evidence="8" id="KW-0732">Signal</keyword>
<dbReference type="Xenbase" id="XB-GENE-6252073">
    <property type="gene designation" value="fucolectin-e.S"/>
</dbReference>
<name>A0A974HEZ3_XENLA</name>
<proteinExistence type="inferred from homology"/>
<dbReference type="SUPFAM" id="SSF49785">
    <property type="entry name" value="Galactose-binding domain-like"/>
    <property type="match status" value="1"/>
</dbReference>
<sequence>MKCIVVLLAFAAVGWAQLCNPQIGGQNLARSGGVKQSSTYAPQYTVDKAIDGIKNTNTFVQACAITGYDKNAWWQVDLKNSYKVGSVVIVNRGDCCADRLKGAQIRVGNSADNNNPVCATVTDVSQLTINMCCKGMVGQYVSVVIPGRNEYLQLCEVEVYGEENKPEEKPEEKQLCW</sequence>
<feature type="domain" description="Fucolectin tachylectin-4 pentraxin-1" evidence="9">
    <location>
        <begin position="25"/>
        <end position="168"/>
    </location>
</feature>
<dbReference type="SMART" id="SM00607">
    <property type="entry name" value="FTP"/>
    <property type="match status" value="1"/>
</dbReference>
<dbReference type="Pfam" id="PF22633">
    <property type="entry name" value="F5_F8_type_C_2"/>
    <property type="match status" value="1"/>
</dbReference>
<dbReference type="AGR" id="Xenbase:XB-GENE-6252073"/>
<evidence type="ECO:0000313" key="10">
    <source>
        <dbReference type="EMBL" id="OCT75091.1"/>
    </source>
</evidence>
<gene>
    <name evidence="12" type="primary">fucolectin-e.S</name>
    <name evidence="10" type="ORF">XELAEV_18034081mg</name>
</gene>
<feature type="signal peptide" evidence="8">
    <location>
        <begin position="1"/>
        <end position="16"/>
    </location>
</feature>
<feature type="chain" id="PRO_5037722862" description="Fucolectin tachylectin-4 pentraxin-1 domain-containing protein" evidence="8">
    <location>
        <begin position="17"/>
        <end position="177"/>
    </location>
</feature>
<dbReference type="Gene3D" id="2.60.120.260">
    <property type="entry name" value="Galactose-binding domain-like"/>
    <property type="match status" value="1"/>
</dbReference>
<comment type="similarity">
    <text evidence="2">Belongs to the fucolectin family.</text>
</comment>
<dbReference type="Proteomes" id="UP000694892">
    <property type="component" value="Chromosome 6S"/>
</dbReference>
<comment type="subunit">
    <text evidence="3">Homotrimer.</text>
</comment>
<accession>A0A974HEZ3</accession>
<dbReference type="InterPro" id="IPR008979">
    <property type="entry name" value="Galactose-bd-like_sf"/>
</dbReference>
<keyword evidence="6" id="KW-0106">Calcium</keyword>
<comment type="function">
    <text evidence="1">Acts as a defensive agent. Recognizes blood group fucosylated oligosaccharides including A, B, H and Lewis B-type antigens. Does not recognize Lewis A antigen and has low affinity for monovalent haptens.</text>
</comment>
<dbReference type="PANTHER" id="PTHR45713:SF13">
    <property type="entry name" value="LOC100127632 PROTEIN"/>
    <property type="match status" value="1"/>
</dbReference>
<dbReference type="KEGG" id="xla:496374"/>
<organism evidence="10 11">
    <name type="scientific">Xenopus laevis</name>
    <name type="common">African clawed frog</name>
    <dbReference type="NCBI Taxonomy" id="8355"/>
    <lineage>
        <taxon>Eukaryota</taxon>
        <taxon>Metazoa</taxon>
        <taxon>Chordata</taxon>
        <taxon>Craniata</taxon>
        <taxon>Vertebrata</taxon>
        <taxon>Euteleostomi</taxon>
        <taxon>Amphibia</taxon>
        <taxon>Batrachia</taxon>
        <taxon>Anura</taxon>
        <taxon>Pipoidea</taxon>
        <taxon>Pipidae</taxon>
        <taxon>Xenopodinae</taxon>
        <taxon>Xenopus</taxon>
        <taxon>Xenopus</taxon>
    </lineage>
</organism>
<evidence type="ECO:0000259" key="9">
    <source>
        <dbReference type="SMART" id="SM00607"/>
    </source>
</evidence>
<evidence type="ECO:0000256" key="4">
    <source>
        <dbReference type="ARBA" id="ARBA00022723"/>
    </source>
</evidence>
<dbReference type="RefSeq" id="NP_001088991.1">
    <property type="nucleotide sequence ID" value="NM_001095522.1"/>
</dbReference>
<protein>
    <recommendedName>
        <fullName evidence="9">Fucolectin tachylectin-4 pentraxin-1 domain-containing protein</fullName>
    </recommendedName>
</protein>
<keyword evidence="7" id="KW-1015">Disulfide bond</keyword>
<evidence type="ECO:0000313" key="11">
    <source>
        <dbReference type="Proteomes" id="UP000694892"/>
    </source>
</evidence>
<dbReference type="OMA" id="MLITWMW"/>
<dbReference type="OrthoDB" id="547680at2759"/>
<evidence type="ECO:0000256" key="5">
    <source>
        <dbReference type="ARBA" id="ARBA00022734"/>
    </source>
</evidence>
<dbReference type="InterPro" id="IPR006585">
    <property type="entry name" value="FTP1"/>
</dbReference>
<evidence type="ECO:0000256" key="6">
    <source>
        <dbReference type="ARBA" id="ARBA00022837"/>
    </source>
</evidence>
<dbReference type="GO" id="GO:0001868">
    <property type="term" value="P:regulation of complement activation, lectin pathway"/>
    <property type="evidence" value="ECO:0007669"/>
    <property type="project" value="UniProtKB-ARBA"/>
</dbReference>
<dbReference type="GO" id="GO:0042806">
    <property type="term" value="F:fucose binding"/>
    <property type="evidence" value="ECO:0007669"/>
    <property type="project" value="UniProtKB-ARBA"/>
</dbReference>
<dbReference type="InterPro" id="IPR051941">
    <property type="entry name" value="BG_Antigen-Binding_Lectin"/>
</dbReference>
<dbReference type="AlphaFoldDB" id="A0A974HEZ3"/>
<evidence type="ECO:0000313" key="12">
    <source>
        <dbReference type="Xenbase" id="XB-GENE-6252073"/>
    </source>
</evidence>
<evidence type="ECO:0000256" key="8">
    <source>
        <dbReference type="SAM" id="SignalP"/>
    </source>
</evidence>
<keyword evidence="4" id="KW-0479">Metal-binding</keyword>
<dbReference type="GO" id="GO:0010185">
    <property type="term" value="P:regulation of cellular defense response"/>
    <property type="evidence" value="ECO:0007669"/>
    <property type="project" value="UniProtKB-ARBA"/>
</dbReference>
<keyword evidence="5" id="KW-0430">Lectin</keyword>
<dbReference type="CTD" id="496374"/>
<reference evidence="11" key="1">
    <citation type="journal article" date="2016" name="Nature">
        <title>Genome evolution in the allotetraploid frog Xenopus laevis.</title>
        <authorList>
            <person name="Session A.M."/>
            <person name="Uno Y."/>
            <person name="Kwon T."/>
            <person name="Chapman J.A."/>
            <person name="Toyoda A."/>
            <person name="Takahashi S."/>
            <person name="Fukui A."/>
            <person name="Hikosaka A."/>
            <person name="Suzuki A."/>
            <person name="Kondo M."/>
            <person name="van Heeringen S.J."/>
            <person name="Quigley I."/>
            <person name="Heinz S."/>
            <person name="Ogino H."/>
            <person name="Ochi H."/>
            <person name="Hellsten U."/>
            <person name="Lyons J.B."/>
            <person name="Simakov O."/>
            <person name="Putnam N."/>
            <person name="Stites J."/>
            <person name="Kuroki Y."/>
            <person name="Tanaka T."/>
            <person name="Michiue T."/>
            <person name="Watanabe M."/>
            <person name="Bogdanovic O."/>
            <person name="Lister R."/>
            <person name="Georgiou G."/>
            <person name="Paranjpe S.S."/>
            <person name="van Kruijsbergen I."/>
            <person name="Shu S."/>
            <person name="Carlson J."/>
            <person name="Kinoshita T."/>
            <person name="Ohta Y."/>
            <person name="Mawaribuchi S."/>
            <person name="Jenkins J."/>
            <person name="Grimwood J."/>
            <person name="Schmutz J."/>
            <person name="Mitros T."/>
            <person name="Mozaffari S.V."/>
            <person name="Suzuki Y."/>
            <person name="Haramoto Y."/>
            <person name="Yamamoto T.S."/>
            <person name="Takagi C."/>
            <person name="Heald R."/>
            <person name="Miller K."/>
            <person name="Haudenschild C."/>
            <person name="Kitzman J."/>
            <person name="Nakayama T."/>
            <person name="Izutsu Y."/>
            <person name="Robert J."/>
            <person name="Fortriede J."/>
            <person name="Burns K."/>
            <person name="Lotay V."/>
            <person name="Karimi K."/>
            <person name="Yasuoka Y."/>
            <person name="Dichmann D.S."/>
            <person name="Flajnik M.F."/>
            <person name="Houston D.W."/>
            <person name="Shendure J."/>
            <person name="DuPasquier L."/>
            <person name="Vize P.D."/>
            <person name="Zorn A.M."/>
            <person name="Ito M."/>
            <person name="Marcotte E.M."/>
            <person name="Wallingford J.B."/>
            <person name="Ito Y."/>
            <person name="Asashima M."/>
            <person name="Ueno N."/>
            <person name="Matsuda Y."/>
            <person name="Veenstra G.J."/>
            <person name="Fujiyama A."/>
            <person name="Harland R.M."/>
            <person name="Taira M."/>
            <person name="Rokhsar D.S."/>
        </authorList>
    </citation>
    <scope>NUCLEOTIDE SEQUENCE [LARGE SCALE GENOMIC DNA]</scope>
    <source>
        <strain evidence="11">J</strain>
    </source>
</reference>
<dbReference type="PANTHER" id="PTHR45713">
    <property type="entry name" value="FTP DOMAIN-CONTAINING PROTEIN"/>
    <property type="match status" value="1"/>
</dbReference>
<dbReference type="EMBL" id="CM004477">
    <property type="protein sequence ID" value="OCT75091.1"/>
    <property type="molecule type" value="Genomic_DNA"/>
</dbReference>
<evidence type="ECO:0000256" key="1">
    <source>
        <dbReference type="ARBA" id="ARBA00002219"/>
    </source>
</evidence>
<dbReference type="GeneID" id="496374"/>
<dbReference type="GO" id="GO:0046872">
    <property type="term" value="F:metal ion binding"/>
    <property type="evidence" value="ECO:0007669"/>
    <property type="project" value="UniProtKB-KW"/>
</dbReference>